<evidence type="ECO:0000256" key="4">
    <source>
        <dbReference type="PROSITE-ProRule" id="PRU00175"/>
    </source>
</evidence>
<evidence type="ECO:0000259" key="6">
    <source>
        <dbReference type="PROSITE" id="PS50089"/>
    </source>
</evidence>
<name>G0NSW3_CAEBE</name>
<dbReference type="OrthoDB" id="10065815at2759"/>
<dbReference type="GO" id="GO:0016055">
    <property type="term" value="P:Wnt signaling pathway"/>
    <property type="evidence" value="ECO:0007669"/>
    <property type="project" value="InterPro"/>
</dbReference>
<feature type="domain" description="WWE" evidence="7">
    <location>
        <begin position="33"/>
        <end position="112"/>
    </location>
</feature>
<keyword evidence="2 4" id="KW-0863">Zinc-finger</keyword>
<protein>
    <recommendedName>
        <fullName evidence="10">RING-type domain-containing protein</fullName>
    </recommendedName>
</protein>
<evidence type="ECO:0000256" key="1">
    <source>
        <dbReference type="ARBA" id="ARBA00022723"/>
    </source>
</evidence>
<dbReference type="AlphaFoldDB" id="G0NSW3"/>
<dbReference type="PROSITE" id="PS50089">
    <property type="entry name" value="ZF_RING_2"/>
    <property type="match status" value="1"/>
</dbReference>
<keyword evidence="1" id="KW-0479">Metal-binding</keyword>
<dbReference type="GO" id="GO:0006511">
    <property type="term" value="P:ubiquitin-dependent protein catabolic process"/>
    <property type="evidence" value="ECO:0007669"/>
    <property type="project" value="UniProtKB-UniRule"/>
</dbReference>
<dbReference type="Pfam" id="PF02825">
    <property type="entry name" value="WWE"/>
    <property type="match status" value="2"/>
</dbReference>
<feature type="region of interest" description="Disordered" evidence="5">
    <location>
        <begin position="1"/>
        <end position="25"/>
    </location>
</feature>
<gene>
    <name evidence="8" type="ORF">CAEBREN_06078</name>
</gene>
<dbReference type="Pfam" id="PF13920">
    <property type="entry name" value="zf-C3HC4_3"/>
    <property type="match status" value="1"/>
</dbReference>
<dbReference type="HOGENOM" id="CLU_909829_0_0_1"/>
<dbReference type="SMART" id="SM00678">
    <property type="entry name" value="WWE"/>
    <property type="match status" value="2"/>
</dbReference>
<dbReference type="PANTHER" id="PTHR13417">
    <property type="entry name" value="E3 UBIQUITIN-PROTEIN LIGASE RNF146"/>
    <property type="match status" value="1"/>
</dbReference>
<dbReference type="PANTHER" id="PTHR13417:SF7">
    <property type="entry name" value="RING-TYPE DOMAIN-CONTAINING PROTEIN"/>
    <property type="match status" value="1"/>
</dbReference>
<dbReference type="InterPro" id="IPR033509">
    <property type="entry name" value="RNF146"/>
</dbReference>
<proteinExistence type="predicted"/>
<dbReference type="STRING" id="135651.G0NSW3"/>
<accession>G0NSW3</accession>
<dbReference type="InParanoid" id="G0NSW3"/>
<dbReference type="Proteomes" id="UP000008068">
    <property type="component" value="Unassembled WGS sequence"/>
</dbReference>
<dbReference type="GO" id="GO:0072572">
    <property type="term" value="F:poly-ADP-D-ribose binding"/>
    <property type="evidence" value="ECO:0007669"/>
    <property type="project" value="UniProtKB-UniRule"/>
</dbReference>
<reference evidence="9" key="1">
    <citation type="submission" date="2011-07" db="EMBL/GenBank/DDBJ databases">
        <authorList>
            <consortium name="Caenorhabditis brenneri Sequencing and Analysis Consortium"/>
            <person name="Wilson R.K."/>
        </authorList>
    </citation>
    <scope>NUCLEOTIDE SEQUENCE [LARGE SCALE GENOMIC DNA]</scope>
    <source>
        <strain evidence="9">PB2801</strain>
    </source>
</reference>
<dbReference type="InterPro" id="IPR013083">
    <property type="entry name" value="Znf_RING/FYVE/PHD"/>
</dbReference>
<dbReference type="PROSITE" id="PS00518">
    <property type="entry name" value="ZF_RING_1"/>
    <property type="match status" value="1"/>
</dbReference>
<dbReference type="FunCoup" id="G0NSW3">
    <property type="interactions" value="132"/>
</dbReference>
<evidence type="ECO:0000313" key="8">
    <source>
        <dbReference type="EMBL" id="EGT36995.1"/>
    </source>
</evidence>
<dbReference type="GO" id="GO:0005829">
    <property type="term" value="C:cytosol"/>
    <property type="evidence" value="ECO:0007669"/>
    <property type="project" value="UniProtKB-SubCell"/>
</dbReference>
<evidence type="ECO:0008006" key="10">
    <source>
        <dbReference type="Google" id="ProtNLM"/>
    </source>
</evidence>
<keyword evidence="3" id="KW-0862">Zinc</keyword>
<feature type="domain" description="RING-type" evidence="6">
    <location>
        <begin position="145"/>
        <end position="184"/>
    </location>
</feature>
<dbReference type="InterPro" id="IPR001841">
    <property type="entry name" value="Znf_RING"/>
</dbReference>
<dbReference type="SUPFAM" id="SSF117839">
    <property type="entry name" value="WWE domain"/>
    <property type="match status" value="2"/>
</dbReference>
<keyword evidence="9" id="KW-1185">Reference proteome</keyword>
<dbReference type="Gene3D" id="3.30.720.50">
    <property type="match status" value="2"/>
</dbReference>
<dbReference type="GO" id="GO:0061630">
    <property type="term" value="F:ubiquitin protein ligase activity"/>
    <property type="evidence" value="ECO:0007669"/>
    <property type="project" value="UniProtKB-UniRule"/>
</dbReference>
<dbReference type="Gene3D" id="3.30.40.10">
    <property type="entry name" value="Zinc/RING finger domain, C3HC4 (zinc finger)"/>
    <property type="match status" value="1"/>
</dbReference>
<evidence type="ECO:0000259" key="7">
    <source>
        <dbReference type="PROSITE" id="PS50918"/>
    </source>
</evidence>
<evidence type="ECO:0000256" key="3">
    <source>
        <dbReference type="ARBA" id="ARBA00022833"/>
    </source>
</evidence>
<organism evidence="9">
    <name type="scientific">Caenorhabditis brenneri</name>
    <name type="common">Nematode worm</name>
    <dbReference type="NCBI Taxonomy" id="135651"/>
    <lineage>
        <taxon>Eukaryota</taxon>
        <taxon>Metazoa</taxon>
        <taxon>Ecdysozoa</taxon>
        <taxon>Nematoda</taxon>
        <taxon>Chromadorea</taxon>
        <taxon>Rhabditida</taxon>
        <taxon>Rhabditina</taxon>
        <taxon>Rhabditomorpha</taxon>
        <taxon>Rhabditoidea</taxon>
        <taxon>Rhabditidae</taxon>
        <taxon>Peloderinae</taxon>
        <taxon>Caenorhabditis</taxon>
    </lineage>
</organism>
<dbReference type="GO" id="GO:0051865">
    <property type="term" value="P:protein autoubiquitination"/>
    <property type="evidence" value="ECO:0007669"/>
    <property type="project" value="UniProtKB-UniRule"/>
</dbReference>
<dbReference type="GO" id="GO:0008270">
    <property type="term" value="F:zinc ion binding"/>
    <property type="evidence" value="ECO:0007669"/>
    <property type="project" value="UniProtKB-UniRule"/>
</dbReference>
<dbReference type="InterPro" id="IPR037197">
    <property type="entry name" value="WWE_dom_sf"/>
</dbReference>
<dbReference type="InterPro" id="IPR018123">
    <property type="entry name" value="WWE-dom_subgr"/>
</dbReference>
<evidence type="ECO:0000256" key="5">
    <source>
        <dbReference type="SAM" id="MobiDB-lite"/>
    </source>
</evidence>
<dbReference type="OMA" id="WIYESSS"/>
<dbReference type="InterPro" id="IPR004170">
    <property type="entry name" value="WWE_dom"/>
</dbReference>
<evidence type="ECO:0000313" key="9">
    <source>
        <dbReference type="Proteomes" id="UP000008068"/>
    </source>
</evidence>
<dbReference type="EMBL" id="GL379941">
    <property type="protein sequence ID" value="EGT36995.1"/>
    <property type="molecule type" value="Genomic_DNA"/>
</dbReference>
<dbReference type="eggNOG" id="KOG0824">
    <property type="taxonomic scope" value="Eukaryota"/>
</dbReference>
<sequence>MPRAAAKKKEKVVKKPVKKAQPAKKAKKVVKKTVKKTPKKVNNGVHIWIYKDPLRNNEFFEFHPALQEFLETKFKEGAKKCEVNIFTVPYTIDFQQMTRLTKRQKKGTPVQRILKSTAKRNKKLMGVQGAYYEKETRYTQDDNLCTICLTAPMFPTKLEECGHIFCYICVKGAYNAGMDCPTCRAEINRHITPEGQIRCDVDMHVECPEDYVQDCLDHVHRKWLQQEKEKRRKRMWFVQLELIFIEVVTAKGAPVYTNKSEKTGDQKYYWIFKARNNNGWYRYDPKNELFIEECYLRQMKYCQLYICSHHYTIHFATMMQDRNWAGEIVKRQIKRIKAEDWQKEEVRGIAGLDTVAYPVVKPTKK</sequence>
<dbReference type="GO" id="GO:0005634">
    <property type="term" value="C:nucleus"/>
    <property type="evidence" value="ECO:0007669"/>
    <property type="project" value="TreeGrafter"/>
</dbReference>
<dbReference type="SMART" id="SM00184">
    <property type="entry name" value="RING"/>
    <property type="match status" value="1"/>
</dbReference>
<dbReference type="PROSITE" id="PS50918">
    <property type="entry name" value="WWE"/>
    <property type="match status" value="2"/>
</dbReference>
<feature type="domain" description="WWE" evidence="7">
    <location>
        <begin position="255"/>
        <end position="335"/>
    </location>
</feature>
<dbReference type="InterPro" id="IPR017907">
    <property type="entry name" value="Znf_RING_CS"/>
</dbReference>
<dbReference type="SUPFAM" id="SSF57850">
    <property type="entry name" value="RING/U-box"/>
    <property type="match status" value="1"/>
</dbReference>
<evidence type="ECO:0000256" key="2">
    <source>
        <dbReference type="ARBA" id="ARBA00022771"/>
    </source>
</evidence>